<gene>
    <name evidence="1" type="ORF">DLNHIDIE_03094</name>
</gene>
<accession>A0A543Q026</accession>
<evidence type="ECO:0000313" key="1">
    <source>
        <dbReference type="EMBL" id="TQN49684.1"/>
    </source>
</evidence>
<dbReference type="Proteomes" id="UP000315403">
    <property type="component" value="Unassembled WGS sequence"/>
</dbReference>
<name>A0A543Q026_ACITH</name>
<sequence>MLFPRALRLQCTNVSQWGAPLTPAIITICALQLHGWRQWHRSFALWILMIRFWLKSVVVVAHCRMMYAAQCIFGQSFAPSIGFAAVPKSVPKFCPSEIRKSRENAGTATWANPCKTW</sequence>
<organism evidence="1 2">
    <name type="scientific">Acidithiobacillus thiooxidans ATCC 19377</name>
    <dbReference type="NCBI Taxonomy" id="637390"/>
    <lineage>
        <taxon>Bacteria</taxon>
        <taxon>Pseudomonadati</taxon>
        <taxon>Pseudomonadota</taxon>
        <taxon>Acidithiobacillia</taxon>
        <taxon>Acidithiobacillales</taxon>
        <taxon>Acidithiobacillaceae</taxon>
        <taxon>Acidithiobacillus</taxon>
    </lineage>
</organism>
<evidence type="ECO:0000313" key="2">
    <source>
        <dbReference type="Proteomes" id="UP000315403"/>
    </source>
</evidence>
<comment type="caution">
    <text evidence="1">The sequence shown here is derived from an EMBL/GenBank/DDBJ whole genome shotgun (WGS) entry which is preliminary data.</text>
</comment>
<dbReference type="EMBL" id="SZUV01000003">
    <property type="protein sequence ID" value="TQN49684.1"/>
    <property type="molecule type" value="Genomic_DNA"/>
</dbReference>
<protein>
    <submittedName>
        <fullName evidence="1">Uncharacterized protein</fullName>
    </submittedName>
</protein>
<reference evidence="1 2" key="1">
    <citation type="submission" date="2019-03" db="EMBL/GenBank/DDBJ databases">
        <title>New insights into Acidothiobacillus thiooxidans sulfur metabolism through coupled gene expression, solution geochemistry, microscopy and spectroscopy analyses.</title>
        <authorList>
            <person name="Camacho D."/>
            <person name="Frazao R."/>
            <person name="Fouillen A."/>
            <person name="Nanci A."/>
            <person name="Lang B.F."/>
            <person name="Apte S.C."/>
            <person name="Baron C."/>
            <person name="Warren L.A."/>
        </authorList>
    </citation>
    <scope>NUCLEOTIDE SEQUENCE [LARGE SCALE GENOMIC DNA]</scope>
    <source>
        <strain evidence="1 2">ATCC 19377</strain>
    </source>
</reference>
<dbReference type="AlphaFoldDB" id="A0A543Q026"/>
<proteinExistence type="predicted"/>